<dbReference type="Proteomes" id="UP000655443">
    <property type="component" value="Unassembled WGS sequence"/>
</dbReference>
<protein>
    <recommendedName>
        <fullName evidence="3">DDE Tnp4 domain-containing protein</fullName>
    </recommendedName>
</protein>
<keyword evidence="2" id="KW-1185">Reference proteome</keyword>
<dbReference type="AlphaFoldDB" id="A0A919D6G7"/>
<comment type="caution">
    <text evidence="1">The sequence shown here is derived from an EMBL/GenBank/DDBJ whole genome shotgun (WGS) entry which is preliminary data.</text>
</comment>
<evidence type="ECO:0000313" key="1">
    <source>
        <dbReference type="EMBL" id="GHE14415.1"/>
    </source>
</evidence>
<reference evidence="1" key="1">
    <citation type="journal article" date="2014" name="Int. J. Syst. Evol. Microbiol.">
        <title>Complete genome sequence of Corynebacterium casei LMG S-19264T (=DSM 44701T), isolated from a smear-ripened cheese.</title>
        <authorList>
            <consortium name="US DOE Joint Genome Institute (JGI-PGF)"/>
            <person name="Walter F."/>
            <person name="Albersmeier A."/>
            <person name="Kalinowski J."/>
            <person name="Ruckert C."/>
        </authorList>
    </citation>
    <scope>NUCLEOTIDE SEQUENCE</scope>
    <source>
        <strain evidence="1">JCM 4714</strain>
    </source>
</reference>
<gene>
    <name evidence="1" type="ORF">GCM10010339_85010</name>
</gene>
<sequence length="274" mass="29821">MRVGLSAANTHDGLGLKPMVAHFHVGHESHNAHSEPQRLHAGKACDVPGLRRWLQSLPRPRRGPLLLQTPTLEREIQSNWGKLGCFKQASLVPAHLRKSETLAQVGAGFGVSEAPAWWYGYETIEVLASWLSGMREELVGLGEGDFVIPGGTLIATDGTPLWFSRAPPGRTHDLTAVRAHGMVQSCLTRQLLVREDRAYQGVGATIRTPGGRAFAHLMSWQLLRQAHCCTNHIGRTVAAIHILLTCQYSGWKRSLSSVPRIAVSLGGRSPGSGF</sequence>
<reference evidence="1" key="2">
    <citation type="submission" date="2020-09" db="EMBL/GenBank/DDBJ databases">
        <authorList>
            <person name="Sun Q."/>
            <person name="Ohkuma M."/>
        </authorList>
    </citation>
    <scope>NUCLEOTIDE SEQUENCE</scope>
    <source>
        <strain evidence="1">JCM 4714</strain>
    </source>
</reference>
<evidence type="ECO:0000313" key="2">
    <source>
        <dbReference type="Proteomes" id="UP000655443"/>
    </source>
</evidence>
<dbReference type="EMBL" id="BMVG01000050">
    <property type="protein sequence ID" value="GHE14415.1"/>
    <property type="molecule type" value="Genomic_DNA"/>
</dbReference>
<proteinExistence type="predicted"/>
<accession>A0A919D6G7</accession>
<organism evidence="1 2">
    <name type="scientific">Streptomyces alanosinicus</name>
    <dbReference type="NCBI Taxonomy" id="68171"/>
    <lineage>
        <taxon>Bacteria</taxon>
        <taxon>Bacillati</taxon>
        <taxon>Actinomycetota</taxon>
        <taxon>Actinomycetes</taxon>
        <taxon>Kitasatosporales</taxon>
        <taxon>Streptomycetaceae</taxon>
        <taxon>Streptomyces</taxon>
    </lineage>
</organism>
<name>A0A919D6G7_9ACTN</name>
<evidence type="ECO:0008006" key="3">
    <source>
        <dbReference type="Google" id="ProtNLM"/>
    </source>
</evidence>